<dbReference type="AlphaFoldDB" id="A0A1A2RVN8"/>
<keyword evidence="6 8" id="KW-0472">Membrane</keyword>
<feature type="transmembrane region" description="Helical" evidence="8">
    <location>
        <begin position="381"/>
        <end position="400"/>
    </location>
</feature>
<keyword evidence="5 8" id="KW-1133">Transmembrane helix</keyword>
<dbReference type="SUPFAM" id="SSF82866">
    <property type="entry name" value="Multidrug efflux transporter AcrB transmembrane domain"/>
    <property type="match status" value="2"/>
</dbReference>
<feature type="transmembrane region" description="Helical" evidence="8">
    <location>
        <begin position="907"/>
        <end position="927"/>
    </location>
</feature>
<sequence length="958" mass="104230">MSNPHLQPRLPRIPRLIRGLSLPITLGWLFIAVALGVLSPSLDDVAAKHSVPMTPRDAPAFKSMMHIGDKFNEFHTDSTAMVVLEGQDKLGDSAHDFYNRIVSKLKDDRAHVQNVQDFWGDPLTAAGSQSPDGKAAYVQVFLNGAQGTTPSHESVAAVRKIVTDTPAPPGVKAYVAGNTVLNADTSIVGHKSMATMALVSIVVIFVMLLVVYRSIVTTILCLVVIGIELFAAQGVTATAGNLNIIGLTPYAVSMVTMLSIAAGTDYIIFLLGRYHEARSIGQNREEAFYTAYHGVSHVILGSGLTIAGACLCLTAARLPYFQTMGLPCAIALLVIVFAALTLAPAVLAVGSRFGLFDPKRAVDVRGWRKVGTAVVRWPKPIIVVTAAIAVIGFISLLTYVPNYDDQKFTPKDMPANVAMTAAERHFSQARMNPELLMVEADHDLRDPADMLVIDRIAKSVFHLRGIERVQTITRPLGAPIEHSSIPFQIAMQNSGTLQTAKFMNDTMANMLEQADELDKTIAVMEHMYGVMKELTATTHSMVGRTHEMVDTTNELRDHIADFDDFFRPIRSYFYWEKHCFDIPVCWSMRSLFDALDGIDELSDQISGLTVDLDHMDRLMPQLLADFPKTIDSMKTMRNFMLSTHSTMAGIQAHQQEGAEGSTLMGQYFDEAKNDDSFYLPPEVFKNPDFKRGLKMFVSPDGTAVRFIITHQGDPASVEGIKHVAGVKDAVADAIKGTPLESSKVYLAGTGSMYSDMQEGVIIDLLVAGISCLILIFGIMLIITRSVVAALVIVGTVAASLGTACGLSVLMWQDLIGLGVQWIVLPLSIVILLAVGSDYNLLLVSRLKEEIPAGLNTGIIRGMGASGRVVTAAGLVFAFTMASMIVSQLRVIGQLGTTIGLGLLVDTLIVRSFMTPSIAAALGHWFWWPINTIRMTRQKNREARHDDAHTAPIPQLTAR</sequence>
<evidence type="ECO:0000256" key="3">
    <source>
        <dbReference type="ARBA" id="ARBA00022475"/>
    </source>
</evidence>
<protein>
    <recommendedName>
        <fullName evidence="9">Membrane transport protein MMPL domain-containing protein</fullName>
    </recommendedName>
</protein>
<feature type="transmembrane region" description="Helical" evidence="8">
    <location>
        <begin position="789"/>
        <end position="810"/>
    </location>
</feature>
<feature type="transmembrane region" description="Helical" evidence="8">
    <location>
        <begin position="324"/>
        <end position="350"/>
    </location>
</feature>
<evidence type="ECO:0000313" key="10">
    <source>
        <dbReference type="EMBL" id="OBH55805.1"/>
    </source>
</evidence>
<comment type="caution">
    <text evidence="10">The sequence shown here is derived from an EMBL/GenBank/DDBJ whole genome shotgun (WGS) entry which is preliminary data.</text>
</comment>
<feature type="domain" description="Membrane transport protein MMPL" evidence="9">
    <location>
        <begin position="53"/>
        <end position="381"/>
    </location>
</feature>
<dbReference type="FunFam" id="1.20.1640.10:FF:000020">
    <property type="entry name" value="Transmembrane transport protein MmpL10"/>
    <property type="match status" value="1"/>
</dbReference>
<feature type="transmembrane region" description="Helical" evidence="8">
    <location>
        <begin position="219"/>
        <end position="244"/>
    </location>
</feature>
<dbReference type="Pfam" id="PF03176">
    <property type="entry name" value="MMPL"/>
    <property type="match status" value="2"/>
</dbReference>
<feature type="transmembrane region" description="Helical" evidence="8">
    <location>
        <begin position="760"/>
        <end position="782"/>
    </location>
</feature>
<feature type="compositionally biased region" description="Basic and acidic residues" evidence="7">
    <location>
        <begin position="938"/>
        <end position="948"/>
    </location>
</feature>
<feature type="region of interest" description="Disordered" evidence="7">
    <location>
        <begin position="938"/>
        <end position="958"/>
    </location>
</feature>
<dbReference type="InterPro" id="IPR050545">
    <property type="entry name" value="Mycobact_MmpL"/>
</dbReference>
<feature type="transmembrane region" description="Helical" evidence="8">
    <location>
        <begin position="292"/>
        <end position="318"/>
    </location>
</feature>
<evidence type="ECO:0000256" key="6">
    <source>
        <dbReference type="ARBA" id="ARBA00023136"/>
    </source>
</evidence>
<evidence type="ECO:0000313" key="11">
    <source>
        <dbReference type="Proteomes" id="UP000093861"/>
    </source>
</evidence>
<evidence type="ECO:0000256" key="2">
    <source>
        <dbReference type="ARBA" id="ARBA00010157"/>
    </source>
</evidence>
<proteinExistence type="inferred from homology"/>
<gene>
    <name evidence="10" type="ORF">A5685_10170</name>
</gene>
<dbReference type="Proteomes" id="UP000093861">
    <property type="component" value="Unassembled WGS sequence"/>
</dbReference>
<feature type="transmembrane region" description="Helical" evidence="8">
    <location>
        <begin position="193"/>
        <end position="212"/>
    </location>
</feature>
<dbReference type="NCBIfam" id="TIGR00833">
    <property type="entry name" value="actII"/>
    <property type="match status" value="1"/>
</dbReference>
<dbReference type="RefSeq" id="WP_064953536.1">
    <property type="nucleotide sequence ID" value="NZ_LZJS01000133.1"/>
</dbReference>
<evidence type="ECO:0000256" key="5">
    <source>
        <dbReference type="ARBA" id="ARBA00022989"/>
    </source>
</evidence>
<evidence type="ECO:0000256" key="1">
    <source>
        <dbReference type="ARBA" id="ARBA00004651"/>
    </source>
</evidence>
<name>A0A1A2RVN8_9MYCO</name>
<accession>A0A1A2RVN8</accession>
<comment type="similarity">
    <text evidence="2">Belongs to the resistance-nodulation-cell division (RND) (TC 2.A.6) family. MmpL subfamily.</text>
</comment>
<organism evidence="10 11">
    <name type="scientific">Mycobacterium colombiense</name>
    <dbReference type="NCBI Taxonomy" id="339268"/>
    <lineage>
        <taxon>Bacteria</taxon>
        <taxon>Bacillati</taxon>
        <taxon>Actinomycetota</taxon>
        <taxon>Actinomycetes</taxon>
        <taxon>Mycobacteriales</taxon>
        <taxon>Mycobacteriaceae</taxon>
        <taxon>Mycobacterium</taxon>
        <taxon>Mycobacterium avium complex (MAC)</taxon>
    </lineage>
</organism>
<evidence type="ECO:0000256" key="4">
    <source>
        <dbReference type="ARBA" id="ARBA00022692"/>
    </source>
</evidence>
<comment type="subcellular location">
    <subcellularLocation>
        <location evidence="1">Cell membrane</location>
        <topology evidence="1">Multi-pass membrane protein</topology>
    </subcellularLocation>
</comment>
<evidence type="ECO:0000256" key="7">
    <source>
        <dbReference type="SAM" id="MobiDB-lite"/>
    </source>
</evidence>
<reference evidence="10 11" key="1">
    <citation type="submission" date="2016-06" db="EMBL/GenBank/DDBJ databases">
        <authorList>
            <person name="Kjaerup R.B."/>
            <person name="Dalgaard T.S."/>
            <person name="Juul-Madsen H.R."/>
        </authorList>
    </citation>
    <scope>NUCLEOTIDE SEQUENCE [LARGE SCALE GENOMIC DNA]</scope>
    <source>
        <strain evidence="10 11">E2464</strain>
    </source>
</reference>
<dbReference type="GO" id="GO:0005886">
    <property type="term" value="C:plasma membrane"/>
    <property type="evidence" value="ECO:0007669"/>
    <property type="project" value="UniProtKB-SubCell"/>
</dbReference>
<evidence type="ECO:0000259" key="9">
    <source>
        <dbReference type="Pfam" id="PF03176"/>
    </source>
</evidence>
<dbReference type="InterPro" id="IPR004707">
    <property type="entry name" value="MmpL_fam"/>
</dbReference>
<feature type="transmembrane region" description="Helical" evidence="8">
    <location>
        <begin position="864"/>
        <end position="887"/>
    </location>
</feature>
<evidence type="ECO:0000256" key="8">
    <source>
        <dbReference type="SAM" id="Phobius"/>
    </source>
</evidence>
<dbReference type="PANTHER" id="PTHR33406:SF6">
    <property type="entry name" value="MEMBRANE PROTEIN YDGH-RELATED"/>
    <property type="match status" value="1"/>
</dbReference>
<feature type="domain" description="Membrane transport protein MMPL" evidence="9">
    <location>
        <begin position="601"/>
        <end position="929"/>
    </location>
</feature>
<dbReference type="Gene3D" id="1.20.1640.10">
    <property type="entry name" value="Multidrug efflux transporter AcrB transmembrane domain"/>
    <property type="match status" value="2"/>
</dbReference>
<feature type="transmembrane region" description="Helical" evidence="8">
    <location>
        <begin position="822"/>
        <end position="843"/>
    </location>
</feature>
<feature type="transmembrane region" description="Helical" evidence="8">
    <location>
        <begin position="250"/>
        <end position="271"/>
    </location>
</feature>
<dbReference type="InterPro" id="IPR004869">
    <property type="entry name" value="MMPL_dom"/>
</dbReference>
<keyword evidence="3" id="KW-1003">Cell membrane</keyword>
<feature type="transmembrane region" description="Helical" evidence="8">
    <location>
        <begin position="20"/>
        <end position="38"/>
    </location>
</feature>
<dbReference type="PANTHER" id="PTHR33406">
    <property type="entry name" value="MEMBRANE PROTEIN MJ1562-RELATED"/>
    <property type="match status" value="1"/>
</dbReference>
<dbReference type="EMBL" id="LZJS01000133">
    <property type="protein sequence ID" value="OBH55805.1"/>
    <property type="molecule type" value="Genomic_DNA"/>
</dbReference>
<keyword evidence="4 8" id="KW-0812">Transmembrane</keyword>